<dbReference type="Proteomes" id="UP001061298">
    <property type="component" value="Chromosome"/>
</dbReference>
<feature type="transmembrane region" description="Helical" evidence="1">
    <location>
        <begin position="48"/>
        <end position="69"/>
    </location>
</feature>
<evidence type="ECO:0000256" key="1">
    <source>
        <dbReference type="SAM" id="Phobius"/>
    </source>
</evidence>
<feature type="transmembrane region" description="Helical" evidence="1">
    <location>
        <begin position="90"/>
        <end position="114"/>
    </location>
</feature>
<protein>
    <recommendedName>
        <fullName evidence="2">DUF7224 domain-containing protein</fullName>
    </recommendedName>
</protein>
<evidence type="ECO:0000313" key="3">
    <source>
        <dbReference type="EMBL" id="UXY19808.1"/>
    </source>
</evidence>
<organism evidence="3 4">
    <name type="scientific">Streptomyces cynarae</name>
    <dbReference type="NCBI Taxonomy" id="2981134"/>
    <lineage>
        <taxon>Bacteria</taxon>
        <taxon>Bacillati</taxon>
        <taxon>Actinomycetota</taxon>
        <taxon>Actinomycetes</taxon>
        <taxon>Kitasatosporales</taxon>
        <taxon>Streptomycetaceae</taxon>
        <taxon>Streptomyces</taxon>
    </lineage>
</organism>
<proteinExistence type="predicted"/>
<gene>
    <name evidence="3" type="ORF">N8I84_14520</name>
</gene>
<dbReference type="InterPro" id="IPR055648">
    <property type="entry name" value="DUF7224"/>
</dbReference>
<feature type="transmembrane region" description="Helical" evidence="1">
    <location>
        <begin position="153"/>
        <end position="177"/>
    </location>
</feature>
<dbReference type="RefSeq" id="WP_263229926.1">
    <property type="nucleotide sequence ID" value="NZ_CP106793.1"/>
</dbReference>
<feature type="domain" description="DUF7224" evidence="2">
    <location>
        <begin position="274"/>
        <end position="423"/>
    </location>
</feature>
<keyword evidence="1" id="KW-0472">Membrane</keyword>
<name>A0ABY6E1L2_9ACTN</name>
<keyword evidence="1" id="KW-0812">Transmembrane</keyword>
<reference evidence="3" key="1">
    <citation type="submission" date="2022-10" db="EMBL/GenBank/DDBJ databases">
        <authorList>
            <person name="Mo P."/>
        </authorList>
    </citation>
    <scope>NUCLEOTIDE SEQUENCE</scope>
    <source>
        <strain evidence="3">HUAS 13-4</strain>
    </source>
</reference>
<accession>A0ABY6E1L2</accession>
<evidence type="ECO:0000259" key="2">
    <source>
        <dbReference type="Pfam" id="PF23866"/>
    </source>
</evidence>
<feature type="transmembrane region" description="Helical" evidence="1">
    <location>
        <begin position="126"/>
        <end position="146"/>
    </location>
</feature>
<keyword evidence="1" id="KW-1133">Transmembrane helix</keyword>
<dbReference type="Pfam" id="PF23866">
    <property type="entry name" value="DUF7224"/>
    <property type="match status" value="1"/>
</dbReference>
<feature type="transmembrane region" description="Helical" evidence="1">
    <location>
        <begin position="12"/>
        <end position="28"/>
    </location>
</feature>
<sequence>MRLRTRLRASSALWAFPVAIALALFYYYEVTAGPISASSYGYAPTLVAYPLASMYPFAYALAAALGAWESGRLAQGAVWQLAPARSRYRIAADALGPVIAVAWLLLLLPVSMAFAQEGATPTLVSLRPLLMALLVCVAHSVIGFAVGLRTKPVFAAPVLAVAVWLLVATSVTLDTFWWRQISGQYPATLGFGEAATWTSMLAQSLPTCGLALAVALLWSSWSALRRPALRGALAVCLAGACAVSAFSITRDWGPMPPLAKGEVAMSCTGTAPQVCMPEVTADDLDAVHTDVASALKDLAAAGITRTPPKLVTDTLAAGPGHSASTGSTWRVGLTKGAERGTVRYQIVRSAIAFPCRRPDLATTRVVVGWAAERTGESKTLQKLLAQDPFYGTEQRSALQRQVRAVLGKPGPEQTRWYRRQLTAACAKAENGGAA</sequence>
<feature type="transmembrane region" description="Helical" evidence="1">
    <location>
        <begin position="197"/>
        <end position="219"/>
    </location>
</feature>
<dbReference type="EMBL" id="CP106793">
    <property type="protein sequence ID" value="UXY19808.1"/>
    <property type="molecule type" value="Genomic_DNA"/>
</dbReference>
<evidence type="ECO:0000313" key="4">
    <source>
        <dbReference type="Proteomes" id="UP001061298"/>
    </source>
</evidence>
<keyword evidence="4" id="KW-1185">Reference proteome</keyword>
<feature type="transmembrane region" description="Helical" evidence="1">
    <location>
        <begin position="231"/>
        <end position="248"/>
    </location>
</feature>